<dbReference type="AlphaFoldDB" id="A0A849SVA4"/>
<dbReference type="Gene3D" id="3.30.230.10">
    <property type="match status" value="1"/>
</dbReference>
<accession>A0A849SVA4</accession>
<dbReference type="GO" id="GO:0005524">
    <property type="term" value="F:ATP binding"/>
    <property type="evidence" value="ECO:0007669"/>
    <property type="project" value="UniProtKB-KW"/>
</dbReference>
<feature type="domain" description="AAA+ ATPase" evidence="4">
    <location>
        <begin position="122"/>
        <end position="305"/>
    </location>
</feature>
<evidence type="ECO:0000256" key="3">
    <source>
        <dbReference type="ARBA" id="ARBA00022840"/>
    </source>
</evidence>
<feature type="non-terminal residue" evidence="5">
    <location>
        <position position="1"/>
    </location>
</feature>
<gene>
    <name evidence="5" type="ORF">HOP12_14190</name>
</gene>
<dbReference type="InterPro" id="IPR000523">
    <property type="entry name" value="Mg_chelatse_chII-like_cat_dom"/>
</dbReference>
<dbReference type="PANTHER" id="PTHR32039:SF7">
    <property type="entry name" value="COMPETENCE PROTEIN COMM"/>
    <property type="match status" value="1"/>
</dbReference>
<comment type="caution">
    <text evidence="5">The sequence shown here is derived from an EMBL/GenBank/DDBJ whole genome shotgun (WGS) entry which is preliminary data.</text>
</comment>
<evidence type="ECO:0000313" key="5">
    <source>
        <dbReference type="EMBL" id="NOT35290.1"/>
    </source>
</evidence>
<sequence>PSATGQIPNERFAEVAAIGEIALDGGLRPNRGTLGLAEAAWNAGAHTLLCPFDSAPEAALVGELVVHAVRSLTEAVEWARGTSQPSRAVAAAPDFGGEAEHDLAEVRGLAVARRALEVAAAGGHHLLLVGPPGCGKSMLARRLPSLLPSLDDTEARVVTRLHSVAGVRPPGRGLMRRPAFRAPHHSVSRAGLIGGGSPPRPGELSLAHQGVLFLDELAEYPRSLLEALREPLESGEAWIARAAMTVRFPAVVLLIAAMNPCPCGWLGHPRRSCSCTPTDLARYATRVSGPILDRLDLQIEVPALTSDELLRVAPGESSATVHARVLAARARQRERGGLNAMLSNSALRHCAMLDRAGARMIEDAVDRGGISARAVHRALRVARTIADLAGEERVSAMRLAEALQYRAYEARRFVAR</sequence>
<dbReference type="InterPro" id="IPR014721">
    <property type="entry name" value="Ribsml_uS5_D2-typ_fold_subgr"/>
</dbReference>
<evidence type="ECO:0000313" key="6">
    <source>
        <dbReference type="Proteomes" id="UP000580839"/>
    </source>
</evidence>
<dbReference type="GO" id="GO:0003677">
    <property type="term" value="F:DNA binding"/>
    <property type="evidence" value="ECO:0007669"/>
    <property type="project" value="InterPro"/>
</dbReference>
<dbReference type="PRINTS" id="PR01657">
    <property type="entry name" value="MCMFAMILY"/>
</dbReference>
<dbReference type="SMART" id="SM00382">
    <property type="entry name" value="AAA"/>
    <property type="match status" value="1"/>
</dbReference>
<dbReference type="Pfam" id="PF01078">
    <property type="entry name" value="Mg_chelatase"/>
    <property type="match status" value="1"/>
</dbReference>
<dbReference type="EMBL" id="JABFRW010000185">
    <property type="protein sequence ID" value="NOT35290.1"/>
    <property type="molecule type" value="Genomic_DNA"/>
</dbReference>
<dbReference type="PANTHER" id="PTHR32039">
    <property type="entry name" value="MAGNESIUM-CHELATASE SUBUNIT CHLI"/>
    <property type="match status" value="1"/>
</dbReference>
<keyword evidence="3" id="KW-0067">ATP-binding</keyword>
<organism evidence="5 6">
    <name type="scientific">Eiseniibacteriota bacterium</name>
    <dbReference type="NCBI Taxonomy" id="2212470"/>
    <lineage>
        <taxon>Bacteria</taxon>
        <taxon>Candidatus Eiseniibacteriota</taxon>
    </lineage>
</organism>
<comment type="similarity">
    <text evidence="1">Belongs to the Mg-chelatase subunits D/I family. ComM subfamily.</text>
</comment>
<dbReference type="SUPFAM" id="SSF52540">
    <property type="entry name" value="P-loop containing nucleoside triphosphate hydrolases"/>
    <property type="match status" value="1"/>
</dbReference>
<dbReference type="Gene3D" id="3.40.50.300">
    <property type="entry name" value="P-loop containing nucleotide triphosphate hydrolases"/>
    <property type="match status" value="1"/>
</dbReference>
<dbReference type="SUPFAM" id="SSF54211">
    <property type="entry name" value="Ribosomal protein S5 domain 2-like"/>
    <property type="match status" value="1"/>
</dbReference>
<protein>
    <submittedName>
        <fullName evidence="5">YifB family Mg chelatase-like AAA ATPase</fullName>
    </submittedName>
</protein>
<name>A0A849SVA4_UNCEI</name>
<dbReference type="InterPro" id="IPR025158">
    <property type="entry name" value="Mg_chelat-rel_C"/>
</dbReference>
<reference evidence="5 6" key="1">
    <citation type="submission" date="2020-04" db="EMBL/GenBank/DDBJ databases">
        <title>Metagenomic profiling of ammonia- and methane-oxidizing microorganisms in a Dutch drinking water treatment plant.</title>
        <authorList>
            <person name="Poghosyan L."/>
            <person name="Leucker S."/>
        </authorList>
    </citation>
    <scope>NUCLEOTIDE SEQUENCE [LARGE SCALE GENOMIC DNA]</scope>
    <source>
        <strain evidence="5">S-RSF-IL-03</strain>
    </source>
</reference>
<dbReference type="InterPro" id="IPR001208">
    <property type="entry name" value="MCM_dom"/>
</dbReference>
<dbReference type="Pfam" id="PF13335">
    <property type="entry name" value="Mg_chelatase_C"/>
    <property type="match status" value="1"/>
</dbReference>
<dbReference type="Proteomes" id="UP000580839">
    <property type="component" value="Unassembled WGS sequence"/>
</dbReference>
<dbReference type="InterPro" id="IPR004482">
    <property type="entry name" value="Mg_chelat-rel"/>
</dbReference>
<dbReference type="NCBIfam" id="TIGR00368">
    <property type="entry name" value="YifB family Mg chelatase-like AAA ATPase"/>
    <property type="match status" value="1"/>
</dbReference>
<dbReference type="InterPro" id="IPR003593">
    <property type="entry name" value="AAA+_ATPase"/>
</dbReference>
<evidence type="ECO:0000259" key="4">
    <source>
        <dbReference type="SMART" id="SM00382"/>
    </source>
</evidence>
<proteinExistence type="inferred from homology"/>
<keyword evidence="2" id="KW-0547">Nucleotide-binding</keyword>
<evidence type="ECO:0000256" key="2">
    <source>
        <dbReference type="ARBA" id="ARBA00022741"/>
    </source>
</evidence>
<dbReference type="InterPro" id="IPR045006">
    <property type="entry name" value="CHLI-like"/>
</dbReference>
<evidence type="ECO:0000256" key="1">
    <source>
        <dbReference type="ARBA" id="ARBA00006354"/>
    </source>
</evidence>
<dbReference type="InterPro" id="IPR020568">
    <property type="entry name" value="Ribosomal_Su5_D2-typ_SF"/>
</dbReference>
<dbReference type="InterPro" id="IPR027417">
    <property type="entry name" value="P-loop_NTPase"/>
</dbReference>